<evidence type="ECO:0000256" key="4">
    <source>
        <dbReference type="ARBA" id="ARBA00023136"/>
    </source>
</evidence>
<evidence type="ECO:0000313" key="6">
    <source>
        <dbReference type="EMBL" id="GAL02224.1"/>
    </source>
</evidence>
<dbReference type="AlphaFoldDB" id="A0A090QK77"/>
<dbReference type="GO" id="GO:0005886">
    <property type="term" value="C:plasma membrane"/>
    <property type="evidence" value="ECO:0007669"/>
    <property type="project" value="UniProtKB-SubCell"/>
</dbReference>
<dbReference type="GO" id="GO:0005524">
    <property type="term" value="F:ATP binding"/>
    <property type="evidence" value="ECO:0007669"/>
    <property type="project" value="UniProtKB-KW"/>
</dbReference>
<evidence type="ECO:0000313" key="7">
    <source>
        <dbReference type="Proteomes" id="UP000029227"/>
    </source>
</evidence>
<keyword evidence="3 5" id="KW-1133">Transmembrane helix</keyword>
<comment type="caution">
    <text evidence="6">The sequence shown here is derived from an EMBL/GenBank/DDBJ whole genome shotgun (WGS) entry which is preliminary data.</text>
</comment>
<keyword evidence="6" id="KW-0067">ATP-binding</keyword>
<protein>
    <submittedName>
        <fullName evidence="6">Lipid A export ATP-binding/permease protein MsbA</fullName>
    </submittedName>
</protein>
<organism evidence="6 7">
    <name type="scientific">Photobacterium aphoticum</name>
    <dbReference type="NCBI Taxonomy" id="754436"/>
    <lineage>
        <taxon>Bacteria</taxon>
        <taxon>Pseudomonadati</taxon>
        <taxon>Pseudomonadota</taxon>
        <taxon>Gammaproteobacteria</taxon>
        <taxon>Vibrionales</taxon>
        <taxon>Vibrionaceae</taxon>
        <taxon>Photobacterium</taxon>
    </lineage>
</organism>
<evidence type="ECO:0000256" key="3">
    <source>
        <dbReference type="ARBA" id="ARBA00022989"/>
    </source>
</evidence>
<dbReference type="STRING" id="754436.JCM19237_5117"/>
<evidence type="ECO:0000256" key="5">
    <source>
        <dbReference type="SAM" id="Phobius"/>
    </source>
</evidence>
<proteinExistence type="predicted"/>
<comment type="subcellular location">
    <subcellularLocation>
        <location evidence="1">Cell membrane</location>
        <topology evidence="1">Multi-pass membrane protein</topology>
    </subcellularLocation>
</comment>
<evidence type="ECO:0000256" key="1">
    <source>
        <dbReference type="ARBA" id="ARBA00004651"/>
    </source>
</evidence>
<reference evidence="6 7" key="1">
    <citation type="journal article" date="2014" name="Genome Announc.">
        <title>Draft Genome Sequences of Two Vibrionaceae Species, Vibrio ponticus C121 and Photobacterium aphoticum C119, Isolated as Coral Reef Microbiota.</title>
        <authorList>
            <person name="Al-saari N."/>
            <person name="Meirelles P.M."/>
            <person name="Mino S."/>
            <person name="Suda W."/>
            <person name="Oshima K."/>
            <person name="Hattori M."/>
            <person name="Ohkuma M."/>
            <person name="Thompson F.L."/>
            <person name="Gomez-Gil B."/>
            <person name="Sawabe T."/>
            <person name="Sawabe T."/>
        </authorList>
    </citation>
    <scope>NUCLEOTIDE SEQUENCE [LARGE SCALE GENOMIC DNA]</scope>
    <source>
        <strain evidence="6 7">JCM 19237</strain>
    </source>
</reference>
<dbReference type="Gene3D" id="1.20.1560.10">
    <property type="entry name" value="ABC transporter type 1, transmembrane domain"/>
    <property type="match status" value="1"/>
</dbReference>
<sequence>MPNAKQNTAQAASIKKSSNKGMFARLFAYSLPHKMRFIAAFAMLAVAVTAEMTIPWLAKVIIDDVIVPQQFEWPQLLMLTGAVLGLYLFSATFQFLQAFSFRTVPCWW</sequence>
<evidence type="ECO:0000256" key="2">
    <source>
        <dbReference type="ARBA" id="ARBA00022692"/>
    </source>
</evidence>
<gene>
    <name evidence="6" type="ORF">JCM19237_5117</name>
</gene>
<feature type="transmembrane region" description="Helical" evidence="5">
    <location>
        <begin position="76"/>
        <end position="96"/>
    </location>
</feature>
<dbReference type="EMBL" id="BBMN01000001">
    <property type="protein sequence ID" value="GAL02224.1"/>
    <property type="molecule type" value="Genomic_DNA"/>
</dbReference>
<keyword evidence="6" id="KW-0547">Nucleotide-binding</keyword>
<dbReference type="InterPro" id="IPR036640">
    <property type="entry name" value="ABC1_TM_sf"/>
</dbReference>
<name>A0A090QK77_9GAMM</name>
<keyword evidence="2 5" id="KW-0812">Transmembrane</keyword>
<dbReference type="SUPFAM" id="SSF90123">
    <property type="entry name" value="ABC transporter transmembrane region"/>
    <property type="match status" value="1"/>
</dbReference>
<keyword evidence="4 5" id="KW-0472">Membrane</keyword>
<accession>A0A090QK77</accession>
<dbReference type="Proteomes" id="UP000029227">
    <property type="component" value="Unassembled WGS sequence"/>
</dbReference>